<feature type="compositionally biased region" description="Basic and acidic residues" evidence="1">
    <location>
        <begin position="211"/>
        <end position="233"/>
    </location>
</feature>
<feature type="region of interest" description="Disordered" evidence="1">
    <location>
        <begin position="211"/>
        <end position="239"/>
    </location>
</feature>
<evidence type="ECO:0000313" key="2">
    <source>
        <dbReference type="EMBL" id="GJJ74070.1"/>
    </source>
</evidence>
<evidence type="ECO:0000256" key="1">
    <source>
        <dbReference type="SAM" id="MobiDB-lite"/>
    </source>
</evidence>
<feature type="region of interest" description="Disordered" evidence="1">
    <location>
        <begin position="306"/>
        <end position="372"/>
    </location>
</feature>
<gene>
    <name evidence="2" type="ORF">EMPS_06428</name>
</gene>
<feature type="compositionally biased region" description="Basic and acidic residues" evidence="1">
    <location>
        <begin position="31"/>
        <end position="53"/>
    </location>
</feature>
<evidence type="ECO:0000313" key="3">
    <source>
        <dbReference type="Proteomes" id="UP000827284"/>
    </source>
</evidence>
<sequence length="414" mass="45903">MVDTSQPSPKDHGEQTTSQAHRQGRRQRVNPGHDTRSSHNGAEDASAKGHSDPETETESESEQPSTKREGSEPGVQLITSSGEITTEALDKILLQVSDQSSLNTMKEIVDSVLEDEAVKRATLAMNKDIQGRVLLTISNIGGVKIPRMHFRLLEQDLDQWKEQHAREFGFTFVVGAQTHEFKNLTKIQAGWIHSRDFKCRRYGEPRTSYMEERAAKKAASKEKDGAHGDEGRIPKRRKRAAGTSVKCDCKARITCHLQTISPEGQDTTAASAGAVSETDASTFRIYHITYYFQHSHPLTKDISGVEKEEDAEAADPEFQDAALPSSTSQGQDDVDMTEQQTAGDKQELPIPPGRARTNNNVPPSLQEERQQLLQQVYQLLETNPTESATSLLRTFAEDLARAASPARAKNKEEE</sequence>
<feature type="region of interest" description="Disordered" evidence="1">
    <location>
        <begin position="1"/>
        <end position="75"/>
    </location>
</feature>
<dbReference type="AlphaFoldDB" id="A0A9P3HCA0"/>
<organism evidence="2 3">
    <name type="scientific">Entomortierella parvispora</name>
    <dbReference type="NCBI Taxonomy" id="205924"/>
    <lineage>
        <taxon>Eukaryota</taxon>
        <taxon>Fungi</taxon>
        <taxon>Fungi incertae sedis</taxon>
        <taxon>Mucoromycota</taxon>
        <taxon>Mortierellomycotina</taxon>
        <taxon>Mortierellomycetes</taxon>
        <taxon>Mortierellales</taxon>
        <taxon>Mortierellaceae</taxon>
        <taxon>Entomortierella</taxon>
    </lineage>
</organism>
<dbReference type="EMBL" id="BQFW01000008">
    <property type="protein sequence ID" value="GJJ74070.1"/>
    <property type="molecule type" value="Genomic_DNA"/>
</dbReference>
<reference evidence="2" key="1">
    <citation type="submission" date="2021-11" db="EMBL/GenBank/DDBJ databases">
        <authorList>
            <person name="Herlambang A."/>
            <person name="Guo Y."/>
            <person name="Takashima Y."/>
            <person name="Nishizawa T."/>
        </authorList>
    </citation>
    <scope>NUCLEOTIDE SEQUENCE</scope>
    <source>
        <strain evidence="2">E1425</strain>
    </source>
</reference>
<accession>A0A9P3HCA0</accession>
<reference evidence="2" key="2">
    <citation type="journal article" date="2022" name="Microbiol. Resour. Announc.">
        <title>Whole-Genome Sequence of Entomortierella parvispora E1425, a Mucoromycotan Fungus Associated with Burkholderiaceae-Related Endosymbiotic Bacteria.</title>
        <authorList>
            <person name="Herlambang A."/>
            <person name="Guo Y."/>
            <person name="Takashima Y."/>
            <person name="Narisawa K."/>
            <person name="Ohta H."/>
            <person name="Nishizawa T."/>
        </authorList>
    </citation>
    <scope>NUCLEOTIDE SEQUENCE</scope>
    <source>
        <strain evidence="2">E1425</strain>
    </source>
</reference>
<proteinExistence type="predicted"/>
<dbReference type="Proteomes" id="UP000827284">
    <property type="component" value="Unassembled WGS sequence"/>
</dbReference>
<feature type="compositionally biased region" description="Polar residues" evidence="1">
    <location>
        <begin position="324"/>
        <end position="343"/>
    </location>
</feature>
<keyword evidence="3" id="KW-1185">Reference proteome</keyword>
<protein>
    <submittedName>
        <fullName evidence="2">Uncharacterized protein</fullName>
    </submittedName>
</protein>
<comment type="caution">
    <text evidence="2">The sequence shown here is derived from an EMBL/GenBank/DDBJ whole genome shotgun (WGS) entry which is preliminary data.</text>
</comment>
<feature type="compositionally biased region" description="Acidic residues" evidence="1">
    <location>
        <begin position="307"/>
        <end position="318"/>
    </location>
</feature>
<name>A0A9P3HCA0_9FUNG</name>
<dbReference type="OrthoDB" id="10532372at2759"/>